<dbReference type="Proteomes" id="UP000744555">
    <property type="component" value="Unassembled WGS sequence"/>
</dbReference>
<dbReference type="Pfam" id="PF03435">
    <property type="entry name" value="Sacchrp_dh_NADP"/>
    <property type="match status" value="1"/>
</dbReference>
<dbReference type="Gene3D" id="3.30.360.10">
    <property type="entry name" value="Dihydrodipicolinate Reductase, domain 2"/>
    <property type="match status" value="1"/>
</dbReference>
<dbReference type="InterPro" id="IPR005097">
    <property type="entry name" value="Sacchrp_dh_NADP-bd"/>
</dbReference>
<gene>
    <name evidence="2" type="ORF">A9179_09735</name>
</gene>
<dbReference type="SUPFAM" id="SSF51735">
    <property type="entry name" value="NAD(P)-binding Rossmann-fold domains"/>
    <property type="match status" value="1"/>
</dbReference>
<evidence type="ECO:0000259" key="1">
    <source>
        <dbReference type="Pfam" id="PF03435"/>
    </source>
</evidence>
<dbReference type="PANTHER" id="PTHR43796">
    <property type="entry name" value="CARBOXYNORSPERMIDINE SYNTHASE"/>
    <property type="match status" value="1"/>
</dbReference>
<comment type="caution">
    <text evidence="2">The sequence shown here is derived from an EMBL/GenBank/DDBJ whole genome shotgun (WGS) entry which is preliminary data.</text>
</comment>
<sequence length="375" mass="39738">MEKEFGVVVLGGYGNFGTVIVRRLCAIAGMRVWVAGRDLAKAQALATETGASALQLDMNAPDLVERLRELGAAMLISTAGPFQHQDYRVAQACIAAGLHYADLADAREFVCAIGELDEAARAAGVLVCSGASSVPALAAGVVDELLPRFSRLDEIWHGISSSEKTPGVSTLAAVLNYCGKPFQQWRDGRWQAVHGWQDLSAHDFAAPLGRRWVGNCDIPDLQLFPARYPGVRSVRFSAGVGLRVTQFGTWLLSWLVRGGLLRSGVPLAGFLRRGAVALEPFGDGLSGMFVRLRGLDQAGQAQTLCWELQALHNDGPNIPCMAAVALARKLAAGTLQTHGAVPCLGLLTLAEYLAELDGLAISSALRVLPEASGAA</sequence>
<reference evidence="2 3" key="1">
    <citation type="submission" date="2016-06" db="EMBL/GenBank/DDBJ databases">
        <authorList>
            <person name="Ramos C."/>
            <person name="Pintado A."/>
            <person name="Crespo-Gomez J.I."/>
        </authorList>
    </citation>
    <scope>NUCLEOTIDE SEQUENCE [LARGE SCALE GENOMIC DNA]</scope>
    <source>
        <strain evidence="2 3">AVO110</strain>
    </source>
</reference>
<dbReference type="Gene3D" id="3.40.50.720">
    <property type="entry name" value="NAD(P)-binding Rossmann-like Domain"/>
    <property type="match status" value="1"/>
</dbReference>
<name>A0ABR7RZD6_AQUAC</name>
<dbReference type="PANTHER" id="PTHR43796:SF2">
    <property type="entry name" value="CARBOXYNORSPERMIDINE SYNTHASE"/>
    <property type="match status" value="1"/>
</dbReference>
<evidence type="ECO:0000313" key="3">
    <source>
        <dbReference type="Proteomes" id="UP000744555"/>
    </source>
</evidence>
<protein>
    <submittedName>
        <fullName evidence="2">Saccharopine dehydrogenase</fullName>
    </submittedName>
</protein>
<keyword evidence="3" id="KW-1185">Reference proteome</keyword>
<feature type="domain" description="Saccharopine dehydrogenase NADP binding" evidence="1">
    <location>
        <begin position="7"/>
        <end position="127"/>
    </location>
</feature>
<dbReference type="EMBL" id="LZEU01000001">
    <property type="protein sequence ID" value="MBC9250553.1"/>
    <property type="molecule type" value="Genomic_DNA"/>
</dbReference>
<accession>A0ABR7RZD6</accession>
<proteinExistence type="predicted"/>
<dbReference type="RefSeq" id="WP_316851823.1">
    <property type="nucleotide sequence ID" value="NZ_LZEU01000001.1"/>
</dbReference>
<organism evidence="2 3">
    <name type="scientific">Aquipseudomonas alcaligenes</name>
    <name type="common">Pseudomonas alcaligenes</name>
    <dbReference type="NCBI Taxonomy" id="43263"/>
    <lineage>
        <taxon>Bacteria</taxon>
        <taxon>Pseudomonadati</taxon>
        <taxon>Pseudomonadota</taxon>
        <taxon>Gammaproteobacteria</taxon>
        <taxon>Pseudomonadales</taxon>
        <taxon>Pseudomonadaceae</taxon>
        <taxon>Aquipseudomonas</taxon>
    </lineage>
</organism>
<evidence type="ECO:0000313" key="2">
    <source>
        <dbReference type="EMBL" id="MBC9250553.1"/>
    </source>
</evidence>
<dbReference type="InterPro" id="IPR036291">
    <property type="entry name" value="NAD(P)-bd_dom_sf"/>
</dbReference>